<organism evidence="23">
    <name type="scientific">bioreactor metagenome</name>
    <dbReference type="NCBI Taxonomy" id="1076179"/>
    <lineage>
        <taxon>unclassified sequences</taxon>
        <taxon>metagenomes</taxon>
        <taxon>ecological metagenomes</taxon>
    </lineage>
</organism>
<comment type="similarity">
    <text evidence="4">In the N-terminal section; belongs to the NnrE/AIBP family.</text>
</comment>
<evidence type="ECO:0000256" key="10">
    <source>
        <dbReference type="ARBA" id="ARBA00022840"/>
    </source>
</evidence>
<evidence type="ECO:0000313" key="23">
    <source>
        <dbReference type="EMBL" id="MPM11820.1"/>
    </source>
</evidence>
<dbReference type="GO" id="GO:0052856">
    <property type="term" value="F:NAD(P)HX epimerase activity"/>
    <property type="evidence" value="ECO:0007669"/>
    <property type="project" value="UniProtKB-EC"/>
</dbReference>
<dbReference type="EC" id="4.2.1.136" evidence="7"/>
<dbReference type="InterPro" id="IPR000631">
    <property type="entry name" value="CARKD"/>
</dbReference>
<dbReference type="EC" id="5.1.99.6" evidence="6"/>
<dbReference type="PROSITE" id="PS51383">
    <property type="entry name" value="YJEF_C_3"/>
    <property type="match status" value="1"/>
</dbReference>
<feature type="domain" description="YjeF C-terminal" evidence="21">
    <location>
        <begin position="226"/>
        <end position="496"/>
    </location>
</feature>
<keyword evidence="14" id="KW-0413">Isomerase</keyword>
<evidence type="ECO:0000256" key="13">
    <source>
        <dbReference type="ARBA" id="ARBA00023027"/>
    </source>
</evidence>
<dbReference type="PANTHER" id="PTHR12592">
    <property type="entry name" value="ATP-DEPENDENT (S)-NAD(P)H-HYDRATE DEHYDRATASE FAMILY MEMBER"/>
    <property type="match status" value="1"/>
</dbReference>
<evidence type="ECO:0000256" key="5">
    <source>
        <dbReference type="ARBA" id="ARBA00009524"/>
    </source>
</evidence>
<comment type="catalytic activity">
    <reaction evidence="2">
        <text>(6R)-NADPHX = (6S)-NADPHX</text>
        <dbReference type="Rhea" id="RHEA:32227"/>
        <dbReference type="ChEBI" id="CHEBI:64076"/>
        <dbReference type="ChEBI" id="CHEBI:64077"/>
        <dbReference type="EC" id="5.1.99.6"/>
    </reaction>
</comment>
<reference evidence="23" key="1">
    <citation type="submission" date="2019-08" db="EMBL/GenBank/DDBJ databases">
        <authorList>
            <person name="Kucharzyk K."/>
            <person name="Murdoch R.W."/>
            <person name="Higgins S."/>
            <person name="Loffler F."/>
        </authorList>
    </citation>
    <scope>NUCLEOTIDE SEQUENCE</scope>
</reference>
<dbReference type="GO" id="GO:0110051">
    <property type="term" value="P:metabolite repair"/>
    <property type="evidence" value="ECO:0007669"/>
    <property type="project" value="TreeGrafter"/>
</dbReference>
<dbReference type="PROSITE" id="PS51385">
    <property type="entry name" value="YJEF_N"/>
    <property type="match status" value="1"/>
</dbReference>
<evidence type="ECO:0000256" key="8">
    <source>
        <dbReference type="ARBA" id="ARBA00022723"/>
    </source>
</evidence>
<dbReference type="PIRSF" id="PIRSF017184">
    <property type="entry name" value="Nnr"/>
    <property type="match status" value="1"/>
</dbReference>
<comment type="caution">
    <text evidence="23">The sequence shown here is derived from an EMBL/GenBank/DDBJ whole genome shotgun (WGS) entry which is preliminary data.</text>
</comment>
<dbReference type="Gene3D" id="3.40.50.10260">
    <property type="entry name" value="YjeF N-terminal domain"/>
    <property type="match status" value="1"/>
</dbReference>
<comment type="catalytic activity">
    <reaction evidence="20">
        <text>(6S)-NADPHX + ADP = AMP + phosphate + NADPH + H(+)</text>
        <dbReference type="Rhea" id="RHEA:32235"/>
        <dbReference type="ChEBI" id="CHEBI:15378"/>
        <dbReference type="ChEBI" id="CHEBI:43474"/>
        <dbReference type="ChEBI" id="CHEBI:57783"/>
        <dbReference type="ChEBI" id="CHEBI:64076"/>
        <dbReference type="ChEBI" id="CHEBI:456215"/>
        <dbReference type="ChEBI" id="CHEBI:456216"/>
        <dbReference type="EC" id="4.2.1.136"/>
    </reaction>
</comment>
<evidence type="ECO:0000256" key="15">
    <source>
        <dbReference type="ARBA" id="ARBA00023239"/>
    </source>
</evidence>
<name>A0A644X6N4_9ZZZZ</name>
<dbReference type="Pfam" id="PF01256">
    <property type="entry name" value="Carb_kinase"/>
    <property type="match status" value="1"/>
</dbReference>
<dbReference type="Gene3D" id="3.40.1190.20">
    <property type="match status" value="1"/>
</dbReference>
<sequence length="498" mass="54770">MYIMSTRKCKDIDKYTIDKIGIPSIILMENASNEVISNILELKGNFIVFCGIGNNGGDGLAIARKLILQNRDVHIVVIGGLEKCSNEFSVNLNILNNLTSNISFINNENNLDEFFTNLKDYEIAIDCIFGIGLNRKLNDFYIKLINTINKKFKVKISIDVPSGLNADNGEPMGAAIEADISYTFEVIKRGFIEYNALKYLGELNVLNIGIPEIVKKKNSENIFILEKEQYSNLLNRRSLYGHKGTYGKISILAGSKGYTGAAYIATEACVKSGAGLTTLISSRYVQDKLSCKLIEAMTLDIEERDKVKETLNNSDVIAIGPGTTGDTLYKDILDYIEDYKGKFFVVDAGALQLLTKDKSIMKKIKGKAIFTPHPGEMAKIIGESIEFVEDNRIEVAKKYAKENNIVVVLKGYNTVITNGDDVYINNTGNSKMASGGMGDCLTGIISALLGQNHSIMNSALLGTYIHGLSGEMASSEKYSTVASEVIENISKVMDYIAR</sequence>
<comment type="catalytic activity">
    <reaction evidence="1">
        <text>(6R)-NADHX = (6S)-NADHX</text>
        <dbReference type="Rhea" id="RHEA:32215"/>
        <dbReference type="ChEBI" id="CHEBI:64074"/>
        <dbReference type="ChEBI" id="CHEBI:64075"/>
        <dbReference type="EC" id="5.1.99.6"/>
    </reaction>
</comment>
<keyword evidence="13" id="KW-0520">NAD</keyword>
<keyword evidence="15" id="KW-0456">Lyase</keyword>
<feature type="domain" description="YjeF N-terminal" evidence="22">
    <location>
        <begin position="9"/>
        <end position="216"/>
    </location>
</feature>
<keyword evidence="11" id="KW-0521">NADP</keyword>
<keyword evidence="10" id="KW-0067">ATP-binding</keyword>
<comment type="function">
    <text evidence="17">Bifunctional enzyme that catalyzes the epimerization of the S- and R-forms of NAD(P)HX and the dehydration of the S-form of NAD(P)HX at the expense of ADP, which is converted to AMP. This allows the repair of both epimers of NAD(P)HX, a damaged form of NAD(P)H that is a result of enzymatic or heat-dependent hydration.</text>
</comment>
<gene>
    <name evidence="23" type="primary">nnr_17</name>
    <name evidence="23" type="ORF">SDC9_58171</name>
</gene>
<evidence type="ECO:0000256" key="19">
    <source>
        <dbReference type="ARBA" id="ARBA00048238"/>
    </source>
</evidence>
<proteinExistence type="inferred from homology"/>
<evidence type="ECO:0000256" key="11">
    <source>
        <dbReference type="ARBA" id="ARBA00022857"/>
    </source>
</evidence>
<dbReference type="GO" id="GO:0052855">
    <property type="term" value="F:ADP-dependent NAD(P)H-hydrate dehydratase activity"/>
    <property type="evidence" value="ECO:0007669"/>
    <property type="project" value="UniProtKB-EC"/>
</dbReference>
<evidence type="ECO:0000256" key="9">
    <source>
        <dbReference type="ARBA" id="ARBA00022741"/>
    </source>
</evidence>
<dbReference type="AlphaFoldDB" id="A0A644X6N4"/>
<dbReference type="Pfam" id="PF03853">
    <property type="entry name" value="YjeF_N"/>
    <property type="match status" value="1"/>
</dbReference>
<dbReference type="PANTHER" id="PTHR12592:SF0">
    <property type="entry name" value="ATP-DEPENDENT (S)-NAD(P)H-HYDRATE DEHYDRATASE"/>
    <property type="match status" value="1"/>
</dbReference>
<accession>A0A644X6N4</accession>
<dbReference type="GO" id="GO:0005524">
    <property type="term" value="F:ATP binding"/>
    <property type="evidence" value="ECO:0007669"/>
    <property type="project" value="UniProtKB-KW"/>
</dbReference>
<evidence type="ECO:0000256" key="2">
    <source>
        <dbReference type="ARBA" id="ARBA00000909"/>
    </source>
</evidence>
<dbReference type="InterPro" id="IPR036652">
    <property type="entry name" value="YjeF_N_dom_sf"/>
</dbReference>
<dbReference type="HAMAP" id="MF_01965">
    <property type="entry name" value="NADHX_dehydratase"/>
    <property type="match status" value="1"/>
</dbReference>
<evidence type="ECO:0000256" key="1">
    <source>
        <dbReference type="ARBA" id="ARBA00000013"/>
    </source>
</evidence>
<dbReference type="NCBIfam" id="TIGR00197">
    <property type="entry name" value="yjeF_nterm"/>
    <property type="match status" value="1"/>
</dbReference>
<dbReference type="InterPro" id="IPR004443">
    <property type="entry name" value="YjeF_N_dom"/>
</dbReference>
<dbReference type="GO" id="GO:0046872">
    <property type="term" value="F:metal ion binding"/>
    <property type="evidence" value="ECO:0007669"/>
    <property type="project" value="UniProtKB-KW"/>
</dbReference>
<comment type="cofactor">
    <cofactor evidence="3">
        <name>K(+)</name>
        <dbReference type="ChEBI" id="CHEBI:29103"/>
    </cofactor>
</comment>
<dbReference type="InterPro" id="IPR029056">
    <property type="entry name" value="Ribokinase-like"/>
</dbReference>
<keyword evidence="9" id="KW-0547">Nucleotide-binding</keyword>
<dbReference type="EMBL" id="VSSQ01001883">
    <property type="protein sequence ID" value="MPM11820.1"/>
    <property type="molecule type" value="Genomic_DNA"/>
</dbReference>
<protein>
    <recommendedName>
        <fullName evidence="18">Nicotinamide nucleotide repair protein</fullName>
        <ecNumber evidence="7">4.2.1.136</ecNumber>
        <ecNumber evidence="6">5.1.99.6</ecNumber>
    </recommendedName>
</protein>
<keyword evidence="12" id="KW-0630">Potassium</keyword>
<evidence type="ECO:0000259" key="22">
    <source>
        <dbReference type="PROSITE" id="PS51385"/>
    </source>
</evidence>
<evidence type="ECO:0000256" key="6">
    <source>
        <dbReference type="ARBA" id="ARBA00012228"/>
    </source>
</evidence>
<evidence type="ECO:0000256" key="17">
    <source>
        <dbReference type="ARBA" id="ARBA00025153"/>
    </source>
</evidence>
<evidence type="ECO:0000256" key="18">
    <source>
        <dbReference type="ARBA" id="ARBA00032624"/>
    </source>
</evidence>
<dbReference type="NCBIfam" id="TIGR00196">
    <property type="entry name" value="yjeF_cterm"/>
    <property type="match status" value="1"/>
</dbReference>
<evidence type="ECO:0000256" key="16">
    <source>
        <dbReference type="ARBA" id="ARBA00023268"/>
    </source>
</evidence>
<comment type="similarity">
    <text evidence="5">In the C-terminal section; belongs to the NnrD/CARKD family.</text>
</comment>
<dbReference type="SUPFAM" id="SSF53613">
    <property type="entry name" value="Ribokinase-like"/>
    <property type="match status" value="1"/>
</dbReference>
<evidence type="ECO:0000256" key="4">
    <source>
        <dbReference type="ARBA" id="ARBA00006001"/>
    </source>
</evidence>
<evidence type="ECO:0000256" key="14">
    <source>
        <dbReference type="ARBA" id="ARBA00023235"/>
    </source>
</evidence>
<dbReference type="SUPFAM" id="SSF64153">
    <property type="entry name" value="YjeF N-terminal domain-like"/>
    <property type="match status" value="1"/>
</dbReference>
<keyword evidence="8" id="KW-0479">Metal-binding</keyword>
<evidence type="ECO:0000256" key="3">
    <source>
        <dbReference type="ARBA" id="ARBA00001958"/>
    </source>
</evidence>
<evidence type="ECO:0000259" key="21">
    <source>
        <dbReference type="PROSITE" id="PS51383"/>
    </source>
</evidence>
<dbReference type="CDD" id="cd01171">
    <property type="entry name" value="YXKO-related"/>
    <property type="match status" value="1"/>
</dbReference>
<keyword evidence="16" id="KW-0511">Multifunctional enzyme</keyword>
<dbReference type="InterPro" id="IPR030677">
    <property type="entry name" value="Nnr"/>
</dbReference>
<evidence type="ECO:0000256" key="7">
    <source>
        <dbReference type="ARBA" id="ARBA00013129"/>
    </source>
</evidence>
<dbReference type="HAMAP" id="MF_01966">
    <property type="entry name" value="NADHX_epimerase"/>
    <property type="match status" value="1"/>
</dbReference>
<evidence type="ECO:0000256" key="20">
    <source>
        <dbReference type="ARBA" id="ARBA00049209"/>
    </source>
</evidence>
<evidence type="ECO:0000256" key="12">
    <source>
        <dbReference type="ARBA" id="ARBA00022958"/>
    </source>
</evidence>
<comment type="catalytic activity">
    <reaction evidence="19">
        <text>(6S)-NADHX + ADP = AMP + phosphate + NADH + H(+)</text>
        <dbReference type="Rhea" id="RHEA:32223"/>
        <dbReference type="ChEBI" id="CHEBI:15378"/>
        <dbReference type="ChEBI" id="CHEBI:43474"/>
        <dbReference type="ChEBI" id="CHEBI:57945"/>
        <dbReference type="ChEBI" id="CHEBI:64074"/>
        <dbReference type="ChEBI" id="CHEBI:456215"/>
        <dbReference type="ChEBI" id="CHEBI:456216"/>
        <dbReference type="EC" id="4.2.1.136"/>
    </reaction>
</comment>